<evidence type="ECO:0000256" key="2">
    <source>
        <dbReference type="SAM" id="Phobius"/>
    </source>
</evidence>
<evidence type="ECO:0000313" key="3">
    <source>
        <dbReference type="EMBL" id="THF96100.1"/>
    </source>
</evidence>
<feature type="region of interest" description="Disordered" evidence="1">
    <location>
        <begin position="208"/>
        <end position="328"/>
    </location>
</feature>
<dbReference type="STRING" id="542762.A0A4S4D1K1"/>
<evidence type="ECO:0008006" key="5">
    <source>
        <dbReference type="Google" id="ProtNLM"/>
    </source>
</evidence>
<keyword evidence="2" id="KW-0812">Transmembrane</keyword>
<dbReference type="InterPro" id="IPR038765">
    <property type="entry name" value="Papain-like_cys_pep_sf"/>
</dbReference>
<comment type="caution">
    <text evidence="3">The sequence shown here is derived from an EMBL/GenBank/DDBJ whole genome shotgun (WGS) entry which is preliminary data.</text>
</comment>
<dbReference type="Proteomes" id="UP000306102">
    <property type="component" value="Unassembled WGS sequence"/>
</dbReference>
<organism evidence="3 4">
    <name type="scientific">Camellia sinensis var. sinensis</name>
    <name type="common">China tea</name>
    <dbReference type="NCBI Taxonomy" id="542762"/>
    <lineage>
        <taxon>Eukaryota</taxon>
        <taxon>Viridiplantae</taxon>
        <taxon>Streptophyta</taxon>
        <taxon>Embryophyta</taxon>
        <taxon>Tracheophyta</taxon>
        <taxon>Spermatophyta</taxon>
        <taxon>Magnoliopsida</taxon>
        <taxon>eudicotyledons</taxon>
        <taxon>Gunneridae</taxon>
        <taxon>Pentapetalae</taxon>
        <taxon>asterids</taxon>
        <taxon>Ericales</taxon>
        <taxon>Theaceae</taxon>
        <taxon>Camellia</taxon>
    </lineage>
</organism>
<gene>
    <name evidence="3" type="ORF">TEA_020837</name>
</gene>
<dbReference type="SUPFAM" id="SSF54001">
    <property type="entry name" value="Cysteine proteinases"/>
    <property type="match status" value="1"/>
</dbReference>
<feature type="transmembrane region" description="Helical" evidence="2">
    <location>
        <begin position="101"/>
        <end position="127"/>
    </location>
</feature>
<reference evidence="3 4" key="1">
    <citation type="journal article" date="2018" name="Proc. Natl. Acad. Sci. U.S.A.">
        <title>Draft genome sequence of Camellia sinensis var. sinensis provides insights into the evolution of the tea genome and tea quality.</title>
        <authorList>
            <person name="Wei C."/>
            <person name="Yang H."/>
            <person name="Wang S."/>
            <person name="Zhao J."/>
            <person name="Liu C."/>
            <person name="Gao L."/>
            <person name="Xia E."/>
            <person name="Lu Y."/>
            <person name="Tai Y."/>
            <person name="She G."/>
            <person name="Sun J."/>
            <person name="Cao H."/>
            <person name="Tong W."/>
            <person name="Gao Q."/>
            <person name="Li Y."/>
            <person name="Deng W."/>
            <person name="Jiang X."/>
            <person name="Wang W."/>
            <person name="Chen Q."/>
            <person name="Zhang S."/>
            <person name="Li H."/>
            <person name="Wu J."/>
            <person name="Wang P."/>
            <person name="Li P."/>
            <person name="Shi C."/>
            <person name="Zheng F."/>
            <person name="Jian J."/>
            <person name="Huang B."/>
            <person name="Shan D."/>
            <person name="Shi M."/>
            <person name="Fang C."/>
            <person name="Yue Y."/>
            <person name="Li F."/>
            <person name="Li D."/>
            <person name="Wei S."/>
            <person name="Han B."/>
            <person name="Jiang C."/>
            <person name="Yin Y."/>
            <person name="Xia T."/>
            <person name="Zhang Z."/>
            <person name="Bennetzen J.L."/>
            <person name="Zhao S."/>
            <person name="Wan X."/>
        </authorList>
    </citation>
    <scope>NUCLEOTIDE SEQUENCE [LARGE SCALE GENOMIC DNA]</scope>
    <source>
        <strain evidence="4">cv. Shuchazao</strain>
        <tissue evidence="3">Leaf</tissue>
    </source>
</reference>
<evidence type="ECO:0000256" key="1">
    <source>
        <dbReference type="SAM" id="MobiDB-lite"/>
    </source>
</evidence>
<sequence>MDPKKSRKSDDDVVAIIQCYNEKTKAFTVGKKNLTFTTNDMTLIFGLEGGKGAMSLRYSKKPKSAFLRRRFQKDTRLTGPVLKNALVKAMKGKQPTDFKDVVIIVTLYLCLTLFFATSGNSIGWVFIKYVEPLESMKQYDWPEAITSTLIDSIMALHRTPEKVTGCVIALLYWLCEHATIIDSEDSNTTNFPRCAKWNLQTLTKQLQKTPVHSLAPRQETLQDPSEDGGNEQAEGNTEEYEAINGQEHEASSTEEETSEESEEIKPEDKEQNEQKEEDSEQEDEEEDEQQEENKDEIDEEENNEPMDQQHDGICGSTMHQPEEFEESKDAQIADLRQRLKALSQSKKEEDRNWIDLLAEKDISIRILTSHNSELQEKESTIRMKLRMLELETENAKLHEQVQELSVQLATQPYRTPIQLQPQVGMQVEQQPTTQQEQMAHKEQPKQKTKLYVKKDPTSMIKNLKAKERKEKQHDLEFQYPKVAKVTRASKQAAKQVEQSTKDKEVLDADAYVLPQPINIRKFWVFPQTLPISRLIKDHIKDILQHISNVSGVGALIWTSELNLMCGLCVHLQLELRVQKIRVWAVCSTLNLCGLCVHFQLGLRIQKIRVWAVCSLSTWTACSENQSLGRVFYSQSVWAVCSPSTWAACSDNQSLGCVFYSQSVWAVCSPSTCAVCSPSTWAVCSENQIWAVCSTFNQCGLCVHLQFGLFKNDPTSMIKNLKAKERKEKQHDPEFQYPKVAKVTRVSKQAAKALIWTSELNLITFEDIGNLIKQKEIANNQDYVENFLKACLERDAKSQPSFKLINSQNTSYDFEYVNNAPQQESDSLDCGLFVCYIMKQYSKHEPISSKLSTQEIRLMRAELIERFVTEVGQSWTEPIEIPPEEPQM</sequence>
<evidence type="ECO:0000313" key="4">
    <source>
        <dbReference type="Proteomes" id="UP000306102"/>
    </source>
</evidence>
<keyword evidence="2" id="KW-1133">Transmembrane helix</keyword>
<dbReference type="EMBL" id="SDRB02013027">
    <property type="protein sequence ID" value="THF96100.1"/>
    <property type="molecule type" value="Genomic_DNA"/>
</dbReference>
<dbReference type="AlphaFoldDB" id="A0A4S4D1K1"/>
<feature type="compositionally biased region" description="Acidic residues" evidence="1">
    <location>
        <begin position="275"/>
        <end position="304"/>
    </location>
</feature>
<proteinExistence type="predicted"/>
<feature type="compositionally biased region" description="Acidic residues" evidence="1">
    <location>
        <begin position="252"/>
        <end position="262"/>
    </location>
</feature>
<accession>A0A4S4D1K1</accession>
<dbReference type="Gene3D" id="3.40.395.10">
    <property type="entry name" value="Adenoviral Proteinase, Chain A"/>
    <property type="match status" value="1"/>
</dbReference>
<keyword evidence="4" id="KW-1185">Reference proteome</keyword>
<protein>
    <recommendedName>
        <fullName evidence="5">Ubiquitin-like protease family profile domain-containing protein</fullName>
    </recommendedName>
</protein>
<name>A0A4S4D1K1_CAMSN</name>
<keyword evidence="2" id="KW-0472">Membrane</keyword>
<feature type="compositionally biased region" description="Basic and acidic residues" evidence="1">
    <location>
        <begin position="263"/>
        <end position="274"/>
    </location>
</feature>